<evidence type="ECO:0000256" key="3">
    <source>
        <dbReference type="ARBA" id="ARBA00023054"/>
    </source>
</evidence>
<dbReference type="PANTHER" id="PTHR18921">
    <property type="entry name" value="MYOSIN HEAVY CHAIN - RELATED"/>
    <property type="match status" value="1"/>
</dbReference>
<evidence type="ECO:0000256" key="5">
    <source>
        <dbReference type="SAM" id="MobiDB-lite"/>
    </source>
</evidence>
<feature type="compositionally biased region" description="Basic and acidic residues" evidence="5">
    <location>
        <begin position="161"/>
        <end position="175"/>
    </location>
</feature>
<name>A0A2A9MC19_BESBE</name>
<feature type="coiled-coil region" evidence="4">
    <location>
        <begin position="911"/>
        <end position="969"/>
    </location>
</feature>
<dbReference type="GO" id="GO:0007030">
    <property type="term" value="P:Golgi organization"/>
    <property type="evidence" value="ECO:0007669"/>
    <property type="project" value="TreeGrafter"/>
</dbReference>
<comment type="subcellular location">
    <subcellularLocation>
        <location evidence="1">Golgi apparatus</location>
    </subcellularLocation>
</comment>
<dbReference type="VEuPathDB" id="ToxoDB:BESB_084120"/>
<protein>
    <submittedName>
        <fullName evidence="6">Uncharacterized protein</fullName>
    </submittedName>
</protein>
<feature type="region of interest" description="Disordered" evidence="5">
    <location>
        <begin position="132"/>
        <end position="175"/>
    </location>
</feature>
<feature type="region of interest" description="Disordered" evidence="5">
    <location>
        <begin position="85"/>
        <end position="119"/>
    </location>
</feature>
<feature type="region of interest" description="Disordered" evidence="5">
    <location>
        <begin position="1"/>
        <end position="47"/>
    </location>
</feature>
<organism evidence="6 7">
    <name type="scientific">Besnoitia besnoiti</name>
    <name type="common">Apicomplexan protozoan</name>
    <dbReference type="NCBI Taxonomy" id="94643"/>
    <lineage>
        <taxon>Eukaryota</taxon>
        <taxon>Sar</taxon>
        <taxon>Alveolata</taxon>
        <taxon>Apicomplexa</taxon>
        <taxon>Conoidasida</taxon>
        <taxon>Coccidia</taxon>
        <taxon>Eucoccidiorida</taxon>
        <taxon>Eimeriorina</taxon>
        <taxon>Sarcocystidae</taxon>
        <taxon>Besnoitia</taxon>
    </lineage>
</organism>
<dbReference type="GO" id="GO:0005794">
    <property type="term" value="C:Golgi apparatus"/>
    <property type="evidence" value="ECO:0007669"/>
    <property type="project" value="UniProtKB-SubCell"/>
</dbReference>
<evidence type="ECO:0000313" key="7">
    <source>
        <dbReference type="Proteomes" id="UP000224006"/>
    </source>
</evidence>
<dbReference type="RefSeq" id="XP_029217222.1">
    <property type="nucleotide sequence ID" value="XM_029366762.1"/>
</dbReference>
<dbReference type="KEGG" id="bbes:BESB_084120"/>
<gene>
    <name evidence="6" type="ORF">BESB_084120</name>
</gene>
<dbReference type="AlphaFoldDB" id="A0A2A9MC19"/>
<dbReference type="GO" id="GO:0006888">
    <property type="term" value="P:endoplasmic reticulum to Golgi vesicle-mediated transport"/>
    <property type="evidence" value="ECO:0007669"/>
    <property type="project" value="TreeGrafter"/>
</dbReference>
<evidence type="ECO:0000313" key="6">
    <source>
        <dbReference type="EMBL" id="PFH33213.1"/>
    </source>
</evidence>
<dbReference type="EMBL" id="NWUJ01000009">
    <property type="protein sequence ID" value="PFH33213.1"/>
    <property type="molecule type" value="Genomic_DNA"/>
</dbReference>
<feature type="compositionally biased region" description="Low complexity" evidence="5">
    <location>
        <begin position="250"/>
        <end position="269"/>
    </location>
</feature>
<evidence type="ECO:0000256" key="4">
    <source>
        <dbReference type="SAM" id="Coils"/>
    </source>
</evidence>
<feature type="region of interest" description="Disordered" evidence="5">
    <location>
        <begin position="241"/>
        <end position="303"/>
    </location>
</feature>
<comment type="caution">
    <text evidence="6">The sequence shown here is derived from an EMBL/GenBank/DDBJ whole genome shotgun (WGS) entry which is preliminary data.</text>
</comment>
<proteinExistence type="predicted"/>
<evidence type="ECO:0000256" key="2">
    <source>
        <dbReference type="ARBA" id="ARBA00023034"/>
    </source>
</evidence>
<keyword evidence="7" id="KW-1185">Reference proteome</keyword>
<evidence type="ECO:0000256" key="1">
    <source>
        <dbReference type="ARBA" id="ARBA00004555"/>
    </source>
</evidence>
<dbReference type="GO" id="GO:0031267">
    <property type="term" value="F:small GTPase binding"/>
    <property type="evidence" value="ECO:0007669"/>
    <property type="project" value="TreeGrafter"/>
</dbReference>
<dbReference type="OrthoDB" id="329964at2759"/>
<feature type="compositionally biased region" description="Low complexity" evidence="5">
    <location>
        <begin position="86"/>
        <end position="98"/>
    </location>
</feature>
<dbReference type="PANTHER" id="PTHR18921:SF2">
    <property type="entry name" value="THYROID RECEPTOR-INTERACTING PROTEIN 11"/>
    <property type="match status" value="1"/>
</dbReference>
<reference evidence="6 7" key="1">
    <citation type="submission" date="2017-09" db="EMBL/GenBank/DDBJ databases">
        <title>Genome sequencing of Besnoitia besnoiti strain Bb-Ger1.</title>
        <authorList>
            <person name="Schares G."/>
            <person name="Venepally P."/>
            <person name="Lorenzi H.A."/>
        </authorList>
    </citation>
    <scope>NUCLEOTIDE SEQUENCE [LARGE SCALE GENOMIC DNA]</scope>
    <source>
        <strain evidence="6 7">Bb-Ger1</strain>
    </source>
</reference>
<accession>A0A2A9MC19</accession>
<feature type="region of interest" description="Disordered" evidence="5">
    <location>
        <begin position="716"/>
        <end position="741"/>
    </location>
</feature>
<dbReference type="Proteomes" id="UP000224006">
    <property type="component" value="Chromosome VIII"/>
</dbReference>
<keyword evidence="2" id="KW-0333">Golgi apparatus</keyword>
<keyword evidence="3 4" id="KW-0175">Coiled coil</keyword>
<sequence length="977" mass="108658">MATENPLLLARGGKTSGLSPPRGARPGREAPPPAPAGGRDLNNLGSELQALNIHQQMLFDPSVSPDDKRLDSYFPAFTRRIDDELSLPSATAAAAKPAPATPSPSPGAGPKLLSSARQKEDLDRFFGEIGKPIDLSASAPGDISFSGRRMLGADSSSSPAGEDRDGRSRFRIDVRQPARPVGYSEVVERIRRDQDRQERAAVRFAAASAAAAAAAAAIGADADKIECKVTVEEQALPVAVSDERRGGREATASSIPPAAAASTRVSSAVEEPAAEWGAGGDTLVLPEASGGPRRGRKLGTEKVDAENGTARVDVADPVVYSRSRWVDERRGEGGAPPAQFPFPRGLTEMQERMEEEWIDRERRLRAEHKRELEKALAHETEKLSREYSRRLVFELQEQEKELLSQMHERQRQALAEIRCISESKTDAQEETQRLQRAVSTKEQHLQKVTQDLRLLQSEREALLAKVQTLETENANLHAALTPLEKQACTHRAKEEDLQLRLDRVTATNDRLQLQLQHEQQLAANFAQKRRGLEREIEVSEEKRATAEREWKRVAAELREVQERQAGLHAANAHLQNELDNAIRHGKNLEQKIGADKNREEERQQLSQRVERLQEEKEDIERRDADEITSLRNRLKHLETIEWQYRTLRQDYESQKIEVEHLRDENATLLAELRHQNKEGHTTRLDQQALHNDLIVLKQENVDLRKEVNRLIKERNSAAATGALPPYTPTRPTTLSTTPSPENPLVTRSYGPESPAPLGAAARIGTAADPSLNENNAAVCSSLTGPMNRRCFTSDGRVRCLTEPSIVQPQHAGALDAPGSLVPYGALRCSTTNNPTGRCTQPSPFVSDATNPLEHVHYPSVASRLGLTGDHPSYMYNGADSKTPVAWAGGLEERATRGNARHLERVQTPEQVASLERQLLLLSTERRRIESELSRIPAARGRTVKERQQMQQLEQRLAEVDTTMHRMKQSLFQARRKK</sequence>
<feature type="compositionally biased region" description="Low complexity" evidence="5">
    <location>
        <begin position="729"/>
        <end position="739"/>
    </location>
</feature>
<dbReference type="GeneID" id="40313338"/>